<dbReference type="PATRIC" id="fig|1263865.4.peg.1862"/>
<evidence type="ECO:0000313" key="2">
    <source>
        <dbReference type="EMBL" id="ESQ99642.1"/>
    </source>
</evidence>
<dbReference type="Gene3D" id="3.40.50.150">
    <property type="entry name" value="Vaccinia Virus protein VP39"/>
    <property type="match status" value="1"/>
</dbReference>
<dbReference type="InterPro" id="IPR007473">
    <property type="entry name" value="RlmJ"/>
</dbReference>
<comment type="similarity">
    <text evidence="1">Belongs to the RlmJ family.</text>
</comment>
<dbReference type="PANTHER" id="PTHR37426">
    <property type="entry name" value="RIBOSOMAL RNA LARGE SUBUNIT METHYLTRANSFERASE J"/>
    <property type="match status" value="1"/>
</dbReference>
<keyword evidence="1" id="KW-0694">RNA-binding</keyword>
<comment type="subunit">
    <text evidence="1">Monomer.</text>
</comment>
<gene>
    <name evidence="1" type="primary">rlmJ</name>
    <name evidence="2" type="ORF">F753_09640</name>
</gene>
<feature type="binding site" evidence="1">
    <location>
        <position position="384"/>
    </location>
    <ligand>
        <name>S-adenosyl-L-methionine</name>
        <dbReference type="ChEBI" id="CHEBI:59789"/>
    </ligand>
</feature>
<dbReference type="EC" id="2.1.1.266" evidence="1"/>
<comment type="catalytic activity">
    <reaction evidence="1">
        <text>adenosine(2030) in 23S rRNA + S-adenosyl-L-methionine = N(6)-methyladenosine(2030) in 23S rRNA + S-adenosyl-L-homocysteine + H(+)</text>
        <dbReference type="Rhea" id="RHEA:43736"/>
        <dbReference type="Rhea" id="RHEA-COMP:10668"/>
        <dbReference type="Rhea" id="RHEA-COMP:10669"/>
        <dbReference type="ChEBI" id="CHEBI:15378"/>
        <dbReference type="ChEBI" id="CHEBI:57856"/>
        <dbReference type="ChEBI" id="CHEBI:59789"/>
        <dbReference type="ChEBI" id="CHEBI:74411"/>
        <dbReference type="ChEBI" id="CHEBI:74449"/>
        <dbReference type="EC" id="2.1.1.266"/>
    </reaction>
</comment>
<evidence type="ECO:0000256" key="1">
    <source>
        <dbReference type="HAMAP-Rule" id="MF_00934"/>
    </source>
</evidence>
<dbReference type="GO" id="GO:0005829">
    <property type="term" value="C:cytosol"/>
    <property type="evidence" value="ECO:0007669"/>
    <property type="project" value="TreeGrafter"/>
</dbReference>
<dbReference type="Proteomes" id="UP000017822">
    <property type="component" value="Unassembled WGS sequence"/>
</dbReference>
<dbReference type="GO" id="GO:0003723">
    <property type="term" value="F:RNA binding"/>
    <property type="evidence" value="ECO:0007669"/>
    <property type="project" value="UniProtKB-UniRule"/>
</dbReference>
<dbReference type="EMBL" id="AOFQ01000029">
    <property type="protein sequence ID" value="ESQ99642.1"/>
    <property type="molecule type" value="Genomic_DNA"/>
</dbReference>
<keyword evidence="1" id="KW-0489">Methyltransferase</keyword>
<dbReference type="HAMAP" id="MF_00934">
    <property type="entry name" value="23SrRNA_methyltr_J"/>
    <property type="match status" value="1"/>
</dbReference>
<feature type="active site" description="Proton acceptor" evidence="1">
    <location>
        <position position="448"/>
    </location>
</feature>
<feature type="binding site" evidence="1">
    <location>
        <begin position="427"/>
        <end position="428"/>
    </location>
    <ligand>
        <name>S-adenosyl-L-methionine</name>
        <dbReference type="ChEBI" id="CHEBI:59789"/>
    </ligand>
</feature>
<proteinExistence type="inferred from homology"/>
<feature type="binding site" evidence="1">
    <location>
        <position position="326"/>
    </location>
    <ligand>
        <name>S-adenosyl-L-methionine</name>
        <dbReference type="ChEBI" id="CHEBI:59789"/>
    </ligand>
</feature>
<organism evidence="2 3">
    <name type="scientific">Stutzerimonas chloritidismutans AW-1</name>
    <dbReference type="NCBI Taxonomy" id="1263865"/>
    <lineage>
        <taxon>Bacteria</taxon>
        <taxon>Pseudomonadati</taxon>
        <taxon>Pseudomonadota</taxon>
        <taxon>Gammaproteobacteria</taxon>
        <taxon>Pseudomonadales</taxon>
        <taxon>Pseudomonadaceae</taxon>
        <taxon>Stutzerimonas</taxon>
    </lineage>
</organism>
<keyword evidence="1" id="KW-0949">S-adenosyl-L-methionine</keyword>
<sequence>MQLAQCETTSQFSAPVIREDYRDAMARLGAAGNIITTHQLRQQGKGAELGGQVLAKEDATVAAGFQALGNHQVDTVLLQPEAFGGRSRGGGDLRPGGAGALQQIGRRQAEVEADQRRLVPLQHRGHCRIERLAGGAGGNACRVDGELGEHGCEHPVPGVEGRRVGGWRLVAEEVDVVGSVGQRLDGGQLGVQRLGIEHAGRDRAQPAGLADRRGQQVILRAGHGRLDDRVLDAEKIAQVHEVSSVQSSWVGTVALVGGRGKRRRSCRTCAAQGGRVNCAALEEDQMNYRHAFHAGNHADVLKHLVLSRIFALLSRKEAPFAYLDSHAGVGLYDLAGDQASRTGEWLQGIARIWQAEAHPALLDDYLGVIRQLNPGGALRYYPGSPELARQLTREQDRLQLNEKHPEDGALLKDNMAGDRRVAVHRGEGWHVPRALMPTQEKRVVLLIDPPFEQADELSRCVTALKEALGRMRQTIGVIWYPIKDERQLKRFYQDLARSGAPKLLRAELFVHPADDASRLSGSGLAIVNPPWGVEEELRELLPWLVEQLAQSQGSWRLDWLIEEA</sequence>
<accession>V4QCZ9</accession>
<comment type="function">
    <text evidence="1">Specifically methylates the adenine in position 2030 of 23S rRNA.</text>
</comment>
<protein>
    <recommendedName>
        <fullName evidence="1">Ribosomal RNA large subunit methyltransferase J</fullName>
        <ecNumber evidence="1">2.1.1.266</ecNumber>
    </recommendedName>
    <alternativeName>
        <fullName evidence="1">23S rRNA (adenine(2030)-N6)-methyltransferase</fullName>
    </alternativeName>
    <alternativeName>
        <fullName evidence="1">23S rRNA m6A2030 methyltransferase</fullName>
    </alternativeName>
</protein>
<dbReference type="InterPro" id="IPR029063">
    <property type="entry name" value="SAM-dependent_MTases_sf"/>
</dbReference>
<name>V4QCZ9_STUCH</name>
<feature type="binding site" evidence="1">
    <location>
        <position position="303"/>
    </location>
    <ligand>
        <name>S-adenosyl-L-methionine</name>
        <dbReference type="ChEBI" id="CHEBI:59789"/>
    </ligand>
</feature>
<dbReference type="GO" id="GO:0070475">
    <property type="term" value="P:rRNA base methylation"/>
    <property type="evidence" value="ECO:0007669"/>
    <property type="project" value="UniProtKB-UniRule"/>
</dbReference>
<dbReference type="Pfam" id="PF04378">
    <property type="entry name" value="RsmJ"/>
    <property type="match status" value="1"/>
</dbReference>
<reference evidence="2 3" key="1">
    <citation type="submission" date="2013-07" db="EMBL/GenBank/DDBJ databases">
        <authorList>
            <person name="Schaap P.J."/>
            <person name="Mehboob F."/>
            <person name="Oosterkamp M.J."/>
            <person name="de Vos W.M."/>
            <person name="Stams A.J.M."/>
            <person name="Koehorst J.J."/>
        </authorList>
    </citation>
    <scope>NUCLEOTIDE SEQUENCE [LARGE SCALE GENOMIC DNA]</scope>
    <source>
        <strain evidence="2 3">AW-1</strain>
    </source>
</reference>
<feature type="binding site" evidence="1">
    <location>
        <position position="402"/>
    </location>
    <ligand>
        <name>S-adenosyl-L-methionine</name>
        <dbReference type="ChEBI" id="CHEBI:59789"/>
    </ligand>
</feature>
<keyword evidence="1" id="KW-0808">Transferase</keyword>
<comment type="caution">
    <text evidence="2">The sequence shown here is derived from an EMBL/GenBank/DDBJ whole genome shotgun (WGS) entry which is preliminary data.</text>
</comment>
<feature type="binding site" evidence="1">
    <location>
        <position position="448"/>
    </location>
    <ligand>
        <name>S-adenosyl-L-methionine</name>
        <dbReference type="ChEBI" id="CHEBI:59789"/>
    </ligand>
</feature>
<keyword evidence="1" id="KW-0698">rRNA processing</keyword>
<dbReference type="SUPFAM" id="SSF53335">
    <property type="entry name" value="S-adenosyl-L-methionine-dependent methyltransferases"/>
    <property type="match status" value="1"/>
</dbReference>
<dbReference type="PANTHER" id="PTHR37426:SF1">
    <property type="entry name" value="RIBOSOMAL RNA LARGE SUBUNIT METHYLTRANSFERASE J"/>
    <property type="match status" value="1"/>
</dbReference>
<dbReference type="GO" id="GO:0036307">
    <property type="term" value="F:23S rRNA (adenine(2030)-N(6))-methyltransferase activity"/>
    <property type="evidence" value="ECO:0007669"/>
    <property type="project" value="UniProtKB-UniRule"/>
</dbReference>
<feature type="site" description="Interaction with substrate rRNA" evidence="1">
    <location>
        <position position="288"/>
    </location>
</feature>
<evidence type="ECO:0000313" key="3">
    <source>
        <dbReference type="Proteomes" id="UP000017822"/>
    </source>
</evidence>
<dbReference type="AlphaFoldDB" id="V4QCZ9"/>